<gene>
    <name evidence="2" type="ORF">GCM10011610_71190</name>
</gene>
<evidence type="ECO:0000259" key="1">
    <source>
        <dbReference type="Pfam" id="PF04471"/>
    </source>
</evidence>
<feature type="domain" description="Restriction endonuclease type IV Mrr" evidence="1">
    <location>
        <begin position="15"/>
        <end position="99"/>
    </location>
</feature>
<evidence type="ECO:0000313" key="2">
    <source>
        <dbReference type="EMBL" id="GGO01419.1"/>
    </source>
</evidence>
<protein>
    <recommendedName>
        <fullName evidence="1">Restriction endonuclease type IV Mrr domain-containing protein</fullName>
    </recommendedName>
</protein>
<dbReference type="InterPro" id="IPR011335">
    <property type="entry name" value="Restrct_endonuc-II-like"/>
</dbReference>
<comment type="caution">
    <text evidence="2">The sequence shown here is derived from an EMBL/GenBank/DDBJ whole genome shotgun (WGS) entry which is preliminary data.</text>
</comment>
<dbReference type="InterPro" id="IPR007560">
    <property type="entry name" value="Restrct_endonuc_IV_Mrr"/>
</dbReference>
<organism evidence="2 3">
    <name type="scientific">Nocardia rhizosphaerihabitans</name>
    <dbReference type="NCBI Taxonomy" id="1691570"/>
    <lineage>
        <taxon>Bacteria</taxon>
        <taxon>Bacillati</taxon>
        <taxon>Actinomycetota</taxon>
        <taxon>Actinomycetes</taxon>
        <taxon>Mycobacteriales</taxon>
        <taxon>Nocardiaceae</taxon>
        <taxon>Nocardia</taxon>
    </lineage>
</organism>
<dbReference type="Proteomes" id="UP000658127">
    <property type="component" value="Unassembled WGS sequence"/>
</dbReference>
<accession>A0ABQ2L3M8</accession>
<dbReference type="SUPFAM" id="SSF52980">
    <property type="entry name" value="Restriction endonuclease-like"/>
    <property type="match status" value="1"/>
</dbReference>
<evidence type="ECO:0000313" key="3">
    <source>
        <dbReference type="Proteomes" id="UP000658127"/>
    </source>
</evidence>
<keyword evidence="3" id="KW-1185">Reference proteome</keyword>
<dbReference type="EMBL" id="BMNE01000021">
    <property type="protein sequence ID" value="GGO01419.1"/>
    <property type="molecule type" value="Genomic_DNA"/>
</dbReference>
<sequence>MFAAEGLDPRRTSFRPAGEEIDGSIWFEGRTILFEAKWTADPHPASSIYQFKGKVDGKLVGTVGLFISMAGFSTDAVDALVAGKDVNVILADGDDLRSIVSGEDTAKAMLRHKLRAAGETGAVFSPANVRLRGRRMVFVEGRFDERILGLLREACGAADDVTVIPTGGPMNMIPLIESILLIADGPIELTAIIDGNNPGFKRYSTDLRDFFDSLNSGLRADTVAKLVVLTPDLDSAFGLVAEGSSWSDRKRLRRYRDDELKRLLAQQPFTPEVTDLLRAIGIM</sequence>
<name>A0ABQ2L3M8_9NOCA</name>
<proteinExistence type="predicted"/>
<reference evidence="3" key="1">
    <citation type="journal article" date="2019" name="Int. J. Syst. Evol. Microbiol.">
        <title>The Global Catalogue of Microorganisms (GCM) 10K type strain sequencing project: providing services to taxonomists for standard genome sequencing and annotation.</title>
        <authorList>
            <consortium name="The Broad Institute Genomics Platform"/>
            <consortium name="The Broad Institute Genome Sequencing Center for Infectious Disease"/>
            <person name="Wu L."/>
            <person name="Ma J."/>
        </authorList>
    </citation>
    <scope>NUCLEOTIDE SEQUENCE [LARGE SCALE GENOMIC DNA]</scope>
    <source>
        <strain evidence="3">CGMCC 4.7329</strain>
    </source>
</reference>
<dbReference type="Pfam" id="PF04471">
    <property type="entry name" value="Mrr_cat"/>
    <property type="match status" value="1"/>
</dbReference>